<evidence type="ECO:0000256" key="12">
    <source>
        <dbReference type="SAM" id="Coils"/>
    </source>
</evidence>
<dbReference type="Gene3D" id="3.40.1090.10">
    <property type="entry name" value="Cytosolic phospholipase A2 catalytic domain"/>
    <property type="match status" value="2"/>
</dbReference>
<dbReference type="PROSITE" id="PS51635">
    <property type="entry name" value="PNPLA"/>
    <property type="match status" value="1"/>
</dbReference>
<comment type="cofactor">
    <cofactor evidence="1">
        <name>Mn(2+)</name>
        <dbReference type="ChEBI" id="CHEBI:29035"/>
    </cofactor>
</comment>
<reference evidence="15 16" key="1">
    <citation type="submission" date="2019-01" db="EMBL/GenBank/DDBJ databases">
        <title>Nuclear Genome Assembly of the Microalgal Biofuel strain Nannochloropsis salina CCMP1776.</title>
        <authorList>
            <person name="Hovde B."/>
        </authorList>
    </citation>
    <scope>NUCLEOTIDE SEQUENCE [LARGE SCALE GENOMIC DNA]</scope>
    <source>
        <strain evidence="15 16">CCMP1776</strain>
    </source>
</reference>
<dbReference type="Pfam" id="PF11815">
    <property type="entry name" value="DUF3336"/>
    <property type="match status" value="1"/>
</dbReference>
<dbReference type="PANTHER" id="PTHR14226">
    <property type="entry name" value="NEUROPATHY TARGET ESTERASE/SWISS CHEESE D.MELANOGASTER"/>
    <property type="match status" value="1"/>
</dbReference>
<dbReference type="GO" id="GO:0006281">
    <property type="term" value="P:DNA repair"/>
    <property type="evidence" value="ECO:0007669"/>
    <property type="project" value="InterPro"/>
</dbReference>
<feature type="region of interest" description="Disordered" evidence="13">
    <location>
        <begin position="1244"/>
        <end position="1294"/>
    </location>
</feature>
<dbReference type="InterPro" id="IPR004808">
    <property type="entry name" value="AP_endonuc_1"/>
</dbReference>
<dbReference type="SUPFAM" id="SSF56219">
    <property type="entry name" value="DNase I-like"/>
    <property type="match status" value="1"/>
</dbReference>
<evidence type="ECO:0000313" key="16">
    <source>
        <dbReference type="Proteomes" id="UP000355283"/>
    </source>
</evidence>
<feature type="site" description="Transition state stabilizer" evidence="10">
    <location>
        <position position="206"/>
    </location>
</feature>
<dbReference type="Pfam" id="PF03372">
    <property type="entry name" value="Exo_endo_phos"/>
    <property type="match status" value="1"/>
</dbReference>
<feature type="compositionally biased region" description="Basic and acidic residues" evidence="13">
    <location>
        <begin position="504"/>
        <end position="514"/>
    </location>
</feature>
<dbReference type="GO" id="GO:0046872">
    <property type="term" value="F:metal ion binding"/>
    <property type="evidence" value="ECO:0007669"/>
    <property type="project" value="UniProtKB-KW"/>
</dbReference>
<feature type="active site" description="Proton acceptor" evidence="11">
    <location>
        <position position="992"/>
    </location>
</feature>
<accession>A0A4D9D5S4</accession>
<dbReference type="PROSITE" id="PS51435">
    <property type="entry name" value="AP_NUCLEASE_F1_4"/>
    <property type="match status" value="1"/>
</dbReference>
<keyword evidence="9" id="KW-0464">Manganese</keyword>
<evidence type="ECO:0000256" key="1">
    <source>
        <dbReference type="ARBA" id="ARBA00001936"/>
    </source>
</evidence>
<keyword evidence="16" id="KW-1185">Reference proteome</keyword>
<dbReference type="InterPro" id="IPR036691">
    <property type="entry name" value="Endo/exonu/phosph_ase_sf"/>
</dbReference>
<dbReference type="InterPro" id="IPR016035">
    <property type="entry name" value="Acyl_Trfase/lysoPLipase"/>
</dbReference>
<evidence type="ECO:0000256" key="3">
    <source>
        <dbReference type="ARBA" id="ARBA00022723"/>
    </source>
</evidence>
<evidence type="ECO:0000256" key="2">
    <source>
        <dbReference type="ARBA" id="ARBA00007092"/>
    </source>
</evidence>
<dbReference type="GO" id="GO:0004519">
    <property type="term" value="F:endonuclease activity"/>
    <property type="evidence" value="ECO:0007669"/>
    <property type="project" value="InterPro"/>
</dbReference>
<dbReference type="InterPro" id="IPR002641">
    <property type="entry name" value="PNPLA_dom"/>
</dbReference>
<dbReference type="InterPro" id="IPR005135">
    <property type="entry name" value="Endo/exonuclease/phosphatase"/>
</dbReference>
<comment type="caution">
    <text evidence="15">The sequence shown here is derived from an EMBL/GenBank/DDBJ whole genome shotgun (WGS) entry which is preliminary data.</text>
</comment>
<feature type="binding site" evidence="9">
    <location>
        <position position="344"/>
    </location>
    <ligand>
        <name>Mg(2+)</name>
        <dbReference type="ChEBI" id="CHEBI:18420"/>
        <label>1</label>
    </ligand>
</feature>
<comment type="caution">
    <text evidence="11">Lacks conserved residue(s) required for the propagation of feature annotation.</text>
</comment>
<keyword evidence="5 9" id="KW-0460">Magnesium</keyword>
<keyword evidence="7 11" id="KW-0443">Lipid metabolism</keyword>
<evidence type="ECO:0000256" key="4">
    <source>
        <dbReference type="ARBA" id="ARBA00022801"/>
    </source>
</evidence>
<keyword evidence="4 11" id="KW-0378">Hydrolase</keyword>
<dbReference type="OrthoDB" id="10049244at2759"/>
<comment type="cofactor">
    <cofactor evidence="9">
        <name>Mg(2+)</name>
        <dbReference type="ChEBI" id="CHEBI:18420"/>
    </cofactor>
    <cofactor evidence="9">
        <name>Mn(2+)</name>
        <dbReference type="ChEBI" id="CHEBI:29035"/>
    </cofactor>
    <text evidence="9">Probably binds two magnesium or manganese ions per subunit.</text>
</comment>
<evidence type="ECO:0000313" key="15">
    <source>
        <dbReference type="EMBL" id="TFJ86810.1"/>
    </source>
</evidence>
<evidence type="ECO:0000259" key="14">
    <source>
        <dbReference type="PROSITE" id="PS51635"/>
    </source>
</evidence>
<dbReference type="Proteomes" id="UP000355283">
    <property type="component" value="Unassembled WGS sequence"/>
</dbReference>
<dbReference type="PANTHER" id="PTHR14226:SF10">
    <property type="entry name" value="TRIACYLGLYCEROL LIPASE 4-RELATED"/>
    <property type="match status" value="1"/>
</dbReference>
<evidence type="ECO:0000256" key="9">
    <source>
        <dbReference type="PIRSR" id="PIRSR604808-2"/>
    </source>
</evidence>
<dbReference type="InterPro" id="IPR050301">
    <property type="entry name" value="NTE"/>
</dbReference>
<feature type="binding site" evidence="9">
    <location>
        <position position="345"/>
    </location>
    <ligand>
        <name>Mg(2+)</name>
        <dbReference type="ChEBI" id="CHEBI:18420"/>
        <label>1</label>
    </ligand>
</feature>
<dbReference type="GO" id="GO:0016042">
    <property type="term" value="P:lipid catabolic process"/>
    <property type="evidence" value="ECO:0007669"/>
    <property type="project" value="UniProtKB-UniRule"/>
</dbReference>
<keyword evidence="12" id="KW-0175">Coiled coil</keyword>
<feature type="active site" description="Proton acceptor" evidence="8">
    <location>
        <position position="345"/>
    </location>
</feature>
<feature type="coiled-coil region" evidence="12">
    <location>
        <begin position="1299"/>
        <end position="1326"/>
    </location>
</feature>
<feature type="active site" description="Proton donor/acceptor" evidence="8">
    <location>
        <position position="204"/>
    </location>
</feature>
<evidence type="ECO:0000256" key="10">
    <source>
        <dbReference type="PIRSR" id="PIRSR604808-3"/>
    </source>
</evidence>
<dbReference type="EMBL" id="SDOX01000007">
    <property type="protein sequence ID" value="TFJ86810.1"/>
    <property type="molecule type" value="Genomic_DNA"/>
</dbReference>
<feature type="active site" description="Nucleophile" evidence="11">
    <location>
        <position position="830"/>
    </location>
</feature>
<evidence type="ECO:0000256" key="5">
    <source>
        <dbReference type="ARBA" id="ARBA00022842"/>
    </source>
</evidence>
<keyword evidence="3 9" id="KW-0479">Metal-binding</keyword>
<evidence type="ECO:0000256" key="13">
    <source>
        <dbReference type="SAM" id="MobiDB-lite"/>
    </source>
</evidence>
<dbReference type="Gene3D" id="3.60.10.10">
    <property type="entry name" value="Endonuclease/exonuclease/phosphatase"/>
    <property type="match status" value="1"/>
</dbReference>
<name>A0A4D9D5S4_9STRA</name>
<evidence type="ECO:0000256" key="6">
    <source>
        <dbReference type="ARBA" id="ARBA00022963"/>
    </source>
</evidence>
<feature type="binding site" evidence="9">
    <location>
        <position position="204"/>
    </location>
    <ligand>
        <name>Mg(2+)</name>
        <dbReference type="ChEBI" id="CHEBI:18420"/>
        <label>1</label>
    </ligand>
</feature>
<feature type="active site" evidence="8">
    <location>
        <position position="165"/>
    </location>
</feature>
<gene>
    <name evidence="15" type="ORF">NSK_001898</name>
</gene>
<dbReference type="GO" id="GO:0004806">
    <property type="term" value="F:triacylglycerol lipase activity"/>
    <property type="evidence" value="ECO:0007669"/>
    <property type="project" value="InterPro"/>
</dbReference>
<feature type="short sequence motif" description="GXSXG" evidence="11">
    <location>
        <begin position="828"/>
        <end position="832"/>
    </location>
</feature>
<proteinExistence type="inferred from homology"/>
<feature type="domain" description="PNPLA" evidence="14">
    <location>
        <begin position="795"/>
        <end position="1005"/>
    </location>
</feature>
<feature type="region of interest" description="Disordered" evidence="13">
    <location>
        <begin position="501"/>
        <end position="522"/>
    </location>
</feature>
<evidence type="ECO:0000256" key="11">
    <source>
        <dbReference type="PROSITE-ProRule" id="PRU01161"/>
    </source>
</evidence>
<feature type="site" description="Interaction with DNA substrate" evidence="10">
    <location>
        <position position="345"/>
    </location>
</feature>
<feature type="compositionally biased region" description="Basic and acidic residues" evidence="13">
    <location>
        <begin position="95"/>
        <end position="113"/>
    </location>
</feature>
<dbReference type="GO" id="GO:0003677">
    <property type="term" value="F:DNA binding"/>
    <property type="evidence" value="ECO:0007669"/>
    <property type="project" value="InterPro"/>
</dbReference>
<feature type="binding site" evidence="9">
    <location>
        <position position="206"/>
    </location>
    <ligand>
        <name>Mg(2+)</name>
        <dbReference type="ChEBI" id="CHEBI:18420"/>
        <label>1</label>
    </ligand>
</feature>
<protein>
    <recommendedName>
        <fullName evidence="14">PNPLA domain-containing protein</fullName>
    </recommendedName>
</protein>
<comment type="similarity">
    <text evidence="2">Belongs to the DNA repair enzymes AP/ExoA family.</text>
</comment>
<sequence length="1408" mass="155124">MLTEDVAILKDYHAFFAHTHRGVAQGGAYAGVVTYVSKHVGVHAASAGLVCCAYERRKGLNDIPSTVTGKACPFRCGIFRRIFEEIVHESDNFEAEPVKAEQKRSAEARRSDGGDAGEEEDNEGCISSAEGILNMIQPEDILRKIDTEGRVVMTDHGHFLLLNVYAPFNGRPGRARFKKAFNAALLARIVALTVSGREVVLCGDLNAIADAKDSVERPSEEELAAAPWVRWMRTLLGSRQAALEQARVGRKSKDSRWEGLPNECMKWESAPSWPLLVDTFRELHPFRTDAFSCWCNQTAARHTNYGRRIDYILASPGLCGYAEGPGIVARLEEAAVRQEVRGSDHCPVTARFSFSKLTDGSYLSLPSSFSERGSGRILLPPLCTANYPEFRARQAGIYTFLLKPSLEVATTPYPSGCVGQSFSNDFLHEKLKVCDPPSPSAPSLVHASHEARARQGGMKGSMVKCARTSTIGRKRTKSKSSAAQVPTKSQMTLTHYGIASTRAKGGDESREATEGKMTSGTSASFVSSKALAREQHSSTLYATKASSLSSSTMSASQPGVMLEATRRQVFLSAFRSQRDNTPRCQGHNEPMVRRHVKKADSGNLGSEEEVVAFPAPRAVYSIFTVLHVLMDVWALSVMKTCYTIYRFLAAFLLPPAAASTRQRLLTARNVTQYQTLAEQVDAEDGMLSWRADDSDLPQSVTIKSTIAKLEESLQAKDTSKLQFILLNGLLKRNHLGIDERDLHIRALSGSKLLVERYDKKVVECIKYITECHELTREEKVMFVKKARRALGQTALMLSGGGSISMYHAGVVRALITEGLYRHIRVISGASGGSIIAGMTAIHNEKELMDRVLVKEVSTDFKHNGEMRQKKIVWFPPLFEQAKHFIKNGILIDNKEFQRTCEFYYGSFTFQEAFERTHKHVCISVAASTLGASSQGGPRRLLLNHITTPNVLIRSAVAASCALPGIMAPNYLQCKDDRGHVVPFEMDGVQYVDGSLQADLPFRRISTLFAVSHFIVSQVNFHVVPFLRKMHSPAESSLYWKLFRFFDTDIRHRVTSLAELGLLPRVFGQDLSGIFRQRYSGHVTLTPRFRMSEMIGLKAFQNPTEAEMRHYILNGKRSVWPHLHHIKHNTLVERVLSDSLSKLRRQSYYLALGQPHADNSPASLSLQCAVPSGGGSNVTGVNPFSGVATCGTCSPRVDTNFASMLPPLPPTSNAISRCSTPRRYRDEGILPTPLLVTAGATLRRSDSGRFEDDDSDMLEPFGTPSSSACAATDTPANGGGTGSTENQRFVRSPGRQHFRIQQLQAENRALRERVRLLQRSMEALKKAESGLCDHENLAIRQESTKAGNLSNRSSLQSGLSYSVASSGSYINQRDCETPKAASHISDTVGFEETGPEGPPIAVKSISLVE</sequence>
<dbReference type="InterPro" id="IPR021771">
    <property type="entry name" value="Triacylglycerol_lipase_N"/>
</dbReference>
<feature type="region of interest" description="Disordered" evidence="13">
    <location>
        <begin position="95"/>
        <end position="123"/>
    </location>
</feature>
<evidence type="ECO:0000256" key="8">
    <source>
        <dbReference type="PIRSR" id="PIRSR604808-1"/>
    </source>
</evidence>
<evidence type="ECO:0000256" key="7">
    <source>
        <dbReference type="ARBA" id="ARBA00023098"/>
    </source>
</evidence>
<dbReference type="Pfam" id="PF01734">
    <property type="entry name" value="Patatin"/>
    <property type="match status" value="1"/>
</dbReference>
<dbReference type="InterPro" id="IPR020848">
    <property type="entry name" value="AP_endonuclease_F1_CS"/>
</dbReference>
<keyword evidence="6 11" id="KW-0442">Lipid degradation</keyword>
<organism evidence="15 16">
    <name type="scientific">Nannochloropsis salina CCMP1776</name>
    <dbReference type="NCBI Taxonomy" id="1027361"/>
    <lineage>
        <taxon>Eukaryota</taxon>
        <taxon>Sar</taxon>
        <taxon>Stramenopiles</taxon>
        <taxon>Ochrophyta</taxon>
        <taxon>Eustigmatophyceae</taxon>
        <taxon>Eustigmatales</taxon>
        <taxon>Monodopsidaceae</taxon>
        <taxon>Microchloropsis</taxon>
        <taxon>Microchloropsis salina</taxon>
    </lineage>
</organism>
<dbReference type="PROSITE" id="PS00728">
    <property type="entry name" value="AP_NUCLEASE_F1_3"/>
    <property type="match status" value="1"/>
</dbReference>
<feature type="region of interest" description="Disordered" evidence="13">
    <location>
        <begin position="1387"/>
        <end position="1408"/>
    </location>
</feature>
<dbReference type="SUPFAM" id="SSF52151">
    <property type="entry name" value="FabD/lysophospholipase-like"/>
    <property type="match status" value="1"/>
</dbReference>
<feature type="site" description="Important for catalytic activity" evidence="10">
    <location>
        <position position="310"/>
    </location>
</feature>